<feature type="domain" description="Aldehyde dehydrogenase" evidence="3">
    <location>
        <begin position="264"/>
        <end position="346"/>
    </location>
</feature>
<gene>
    <name evidence="4" type="ORF">KIW84_011456</name>
</gene>
<dbReference type="InterPro" id="IPR016161">
    <property type="entry name" value="Ald_DH/histidinol_DH"/>
</dbReference>
<evidence type="ECO:0000313" key="5">
    <source>
        <dbReference type="Proteomes" id="UP001058974"/>
    </source>
</evidence>
<protein>
    <recommendedName>
        <fullName evidence="3">Aldehyde dehydrogenase domain-containing protein</fullName>
    </recommendedName>
</protein>
<dbReference type="PANTHER" id="PTHR43866">
    <property type="entry name" value="MALONATE-SEMIALDEHYDE DEHYDROGENASE"/>
    <property type="match status" value="1"/>
</dbReference>
<dbReference type="GO" id="GO:0005739">
    <property type="term" value="C:mitochondrion"/>
    <property type="evidence" value="ECO:0007669"/>
    <property type="project" value="TreeGrafter"/>
</dbReference>
<proteinExistence type="inferred from homology"/>
<feature type="compositionally biased region" description="Low complexity" evidence="2">
    <location>
        <begin position="349"/>
        <end position="363"/>
    </location>
</feature>
<dbReference type="GO" id="GO:0004491">
    <property type="term" value="F:methylmalonate-semialdehyde dehydrogenase (acylating, NAD) activity"/>
    <property type="evidence" value="ECO:0007669"/>
    <property type="project" value="InterPro"/>
</dbReference>
<evidence type="ECO:0000256" key="2">
    <source>
        <dbReference type="SAM" id="MobiDB-lite"/>
    </source>
</evidence>
<keyword evidence="5" id="KW-1185">Reference proteome</keyword>
<dbReference type="GO" id="GO:0006210">
    <property type="term" value="P:thymine catabolic process"/>
    <property type="evidence" value="ECO:0007669"/>
    <property type="project" value="TreeGrafter"/>
</dbReference>
<accession>A0A9D5BEZ5</accession>
<dbReference type="InterPro" id="IPR016163">
    <property type="entry name" value="Ald_DH_C"/>
</dbReference>
<dbReference type="PROSITE" id="PS50096">
    <property type="entry name" value="IQ"/>
    <property type="match status" value="1"/>
</dbReference>
<feature type="compositionally biased region" description="Basic and acidic residues" evidence="2">
    <location>
        <begin position="375"/>
        <end position="385"/>
    </location>
</feature>
<dbReference type="Gramene" id="Psat01G0145600-T1">
    <property type="protein sequence ID" value="KAI5442390.1"/>
    <property type="gene ID" value="KIW84_011456"/>
</dbReference>
<dbReference type="InterPro" id="IPR015590">
    <property type="entry name" value="Aldehyde_DH_dom"/>
</dbReference>
<dbReference type="EMBL" id="JAMSHJ010000001">
    <property type="protein sequence ID" value="KAI5442390.1"/>
    <property type="molecule type" value="Genomic_DNA"/>
</dbReference>
<dbReference type="Pfam" id="PF00171">
    <property type="entry name" value="Aldedh"/>
    <property type="match status" value="1"/>
</dbReference>
<dbReference type="SUPFAM" id="SSF53720">
    <property type="entry name" value="ALDH-like"/>
    <property type="match status" value="1"/>
</dbReference>
<reference evidence="4 5" key="1">
    <citation type="journal article" date="2022" name="Nat. Genet.">
        <title>Improved pea reference genome and pan-genome highlight genomic features and evolutionary characteristics.</title>
        <authorList>
            <person name="Yang T."/>
            <person name="Liu R."/>
            <person name="Luo Y."/>
            <person name="Hu S."/>
            <person name="Wang D."/>
            <person name="Wang C."/>
            <person name="Pandey M.K."/>
            <person name="Ge S."/>
            <person name="Xu Q."/>
            <person name="Li N."/>
            <person name="Li G."/>
            <person name="Huang Y."/>
            <person name="Saxena R.K."/>
            <person name="Ji Y."/>
            <person name="Li M."/>
            <person name="Yan X."/>
            <person name="He Y."/>
            <person name="Liu Y."/>
            <person name="Wang X."/>
            <person name="Xiang C."/>
            <person name="Varshney R.K."/>
            <person name="Ding H."/>
            <person name="Gao S."/>
            <person name="Zong X."/>
        </authorList>
    </citation>
    <scope>NUCLEOTIDE SEQUENCE [LARGE SCALE GENOMIC DNA]</scope>
    <source>
        <strain evidence="4 5">cv. Zhongwan 6</strain>
    </source>
</reference>
<dbReference type="InterPro" id="IPR011009">
    <property type="entry name" value="Kinase-like_dom_sf"/>
</dbReference>
<comment type="caution">
    <text evidence="4">The sequence shown here is derived from an EMBL/GenBank/DDBJ whole genome shotgun (WGS) entry which is preliminary data.</text>
</comment>
<evidence type="ECO:0000256" key="1">
    <source>
        <dbReference type="ARBA" id="ARBA00009986"/>
    </source>
</evidence>
<dbReference type="InterPro" id="IPR010061">
    <property type="entry name" value="MeMal-semiAld_DH"/>
</dbReference>
<organism evidence="4 5">
    <name type="scientific">Pisum sativum</name>
    <name type="common">Garden pea</name>
    <name type="synonym">Lathyrus oleraceus</name>
    <dbReference type="NCBI Taxonomy" id="3888"/>
    <lineage>
        <taxon>Eukaryota</taxon>
        <taxon>Viridiplantae</taxon>
        <taxon>Streptophyta</taxon>
        <taxon>Embryophyta</taxon>
        <taxon>Tracheophyta</taxon>
        <taxon>Spermatophyta</taxon>
        <taxon>Magnoliopsida</taxon>
        <taxon>eudicotyledons</taxon>
        <taxon>Gunneridae</taxon>
        <taxon>Pentapetalae</taxon>
        <taxon>rosids</taxon>
        <taxon>fabids</taxon>
        <taxon>Fabales</taxon>
        <taxon>Fabaceae</taxon>
        <taxon>Papilionoideae</taxon>
        <taxon>50 kb inversion clade</taxon>
        <taxon>NPAAA clade</taxon>
        <taxon>Hologalegina</taxon>
        <taxon>IRL clade</taxon>
        <taxon>Fabeae</taxon>
        <taxon>Lathyrus</taxon>
    </lineage>
</organism>
<dbReference type="SUPFAM" id="SSF56112">
    <property type="entry name" value="Protein kinase-like (PK-like)"/>
    <property type="match status" value="1"/>
</dbReference>
<dbReference type="Gene3D" id="3.40.309.10">
    <property type="entry name" value="Aldehyde Dehydrogenase, Chain A, domain 2"/>
    <property type="match status" value="1"/>
</dbReference>
<dbReference type="AlphaFoldDB" id="A0A9D5BEZ5"/>
<feature type="region of interest" description="Disordered" evidence="2">
    <location>
        <begin position="348"/>
        <end position="390"/>
    </location>
</feature>
<dbReference type="Proteomes" id="UP001058974">
    <property type="component" value="Chromosome 1"/>
</dbReference>
<evidence type="ECO:0000259" key="3">
    <source>
        <dbReference type="Pfam" id="PF00171"/>
    </source>
</evidence>
<sequence length="408" mass="44873">MQVLIRGHLVRRQAISALYCVKRIVKVQALARGYNVRRADIGLEVLKIRKDTQCSKSIGSVTSTEAEKLPDNVFVHKLLAASSHAFPLSIRSDFGEPHLAESWLDRWTSSQTVEKGQVKRNTRKSPTVEANDGSTSAQNPNTWIGGTRLRVAIGTVYCLQHMHQLNPPLAHSSLNTSSVQLTDDYAAKISDLSFLKEIASLLLLDFKSIKPIGITQITVKELLLPAWLITMGTDGQLQNLLLQQELNFFSAQLFLWEAPKNGKQKIIERAKAPKVNAGTEPDTDLGPVISKQAKERVHSLVQSGVESGAKLLLDGRNIVVPGYESGNLVEPIILSNITTDMECYKEKSSVSNHSGSKSKSSSKVRASEPQVKQTKALEPRDKEEELVSSSSICLAEPKSLMFSPDSLQ</sequence>
<comment type="similarity">
    <text evidence="1">Belongs to the aldehyde dehydrogenase family.</text>
</comment>
<evidence type="ECO:0000313" key="4">
    <source>
        <dbReference type="EMBL" id="KAI5442390.1"/>
    </source>
</evidence>
<dbReference type="GO" id="GO:0006574">
    <property type="term" value="P:L-valine catabolic process"/>
    <property type="evidence" value="ECO:0007669"/>
    <property type="project" value="TreeGrafter"/>
</dbReference>
<name>A0A9D5BEZ5_PEA</name>
<dbReference type="PANTHER" id="PTHR43866:SF3">
    <property type="entry name" value="METHYLMALONATE-SEMIALDEHYDE DEHYDROGENASE [ACYLATING], MITOCHONDRIAL"/>
    <property type="match status" value="1"/>
</dbReference>
<feature type="region of interest" description="Disordered" evidence="2">
    <location>
        <begin position="114"/>
        <end position="139"/>
    </location>
</feature>